<name>A0AAD9QCV9_ACRCE</name>
<comment type="subcellular location">
    <subcellularLocation>
        <location evidence="2">Nucleus</location>
    </subcellularLocation>
</comment>
<dbReference type="GO" id="GO:0005634">
    <property type="term" value="C:nucleus"/>
    <property type="evidence" value="ECO:0007669"/>
    <property type="project" value="UniProtKB-SubCell"/>
</dbReference>
<dbReference type="EMBL" id="JARQWQ010000042">
    <property type="protein sequence ID" value="KAK2558967.1"/>
    <property type="molecule type" value="Genomic_DNA"/>
</dbReference>
<dbReference type="Pfam" id="PF00178">
    <property type="entry name" value="Ets"/>
    <property type="match status" value="1"/>
</dbReference>
<dbReference type="InterPro" id="IPR036390">
    <property type="entry name" value="WH_DNA-bd_sf"/>
</dbReference>
<keyword evidence="2" id="KW-0539">Nucleus</keyword>
<feature type="domain" description="ETS" evidence="3">
    <location>
        <begin position="1"/>
        <end position="31"/>
    </location>
</feature>
<protein>
    <submittedName>
        <fullName evidence="4">GA-binding protein alpha chain</fullName>
    </submittedName>
</protein>
<sequence length="67" mass="7495">MWVGENGEFKLNDPEQLAQQWGRRKNKPGLSTNLCNLQILLENSAGEPSRLALEAEETGNDKEQAIN</sequence>
<proteinExistence type="inferred from homology"/>
<reference evidence="4" key="1">
    <citation type="journal article" date="2023" name="G3 (Bethesda)">
        <title>Whole genome assembly and annotation of the endangered Caribbean coral Acropora cervicornis.</title>
        <authorList>
            <person name="Selwyn J.D."/>
            <person name="Vollmer S.V."/>
        </authorList>
    </citation>
    <scope>NUCLEOTIDE SEQUENCE</scope>
    <source>
        <strain evidence="4">K2</strain>
    </source>
</reference>
<evidence type="ECO:0000313" key="4">
    <source>
        <dbReference type="EMBL" id="KAK2558967.1"/>
    </source>
</evidence>
<dbReference type="GO" id="GO:0003700">
    <property type="term" value="F:DNA-binding transcription factor activity"/>
    <property type="evidence" value="ECO:0007669"/>
    <property type="project" value="InterPro"/>
</dbReference>
<evidence type="ECO:0000259" key="3">
    <source>
        <dbReference type="PROSITE" id="PS50061"/>
    </source>
</evidence>
<evidence type="ECO:0000313" key="5">
    <source>
        <dbReference type="Proteomes" id="UP001249851"/>
    </source>
</evidence>
<organism evidence="4 5">
    <name type="scientific">Acropora cervicornis</name>
    <name type="common">Staghorn coral</name>
    <dbReference type="NCBI Taxonomy" id="6130"/>
    <lineage>
        <taxon>Eukaryota</taxon>
        <taxon>Metazoa</taxon>
        <taxon>Cnidaria</taxon>
        <taxon>Anthozoa</taxon>
        <taxon>Hexacorallia</taxon>
        <taxon>Scleractinia</taxon>
        <taxon>Astrocoeniina</taxon>
        <taxon>Acroporidae</taxon>
        <taxon>Acropora</taxon>
    </lineage>
</organism>
<keyword evidence="5" id="KW-1185">Reference proteome</keyword>
<keyword evidence="2" id="KW-0238">DNA-binding</keyword>
<dbReference type="GO" id="GO:0043565">
    <property type="term" value="F:sequence-specific DNA binding"/>
    <property type="evidence" value="ECO:0007669"/>
    <property type="project" value="InterPro"/>
</dbReference>
<dbReference type="PROSITE" id="PS50061">
    <property type="entry name" value="ETS_DOMAIN_3"/>
    <property type="match status" value="1"/>
</dbReference>
<reference evidence="4" key="2">
    <citation type="journal article" date="2023" name="Science">
        <title>Genomic signatures of disease resistance in endangered staghorn corals.</title>
        <authorList>
            <person name="Vollmer S.V."/>
            <person name="Selwyn J.D."/>
            <person name="Despard B.A."/>
            <person name="Roesel C.L."/>
        </authorList>
    </citation>
    <scope>NUCLEOTIDE SEQUENCE</scope>
    <source>
        <strain evidence="4">K2</strain>
    </source>
</reference>
<dbReference type="AlphaFoldDB" id="A0AAD9QCV9"/>
<dbReference type="InterPro" id="IPR000418">
    <property type="entry name" value="Ets_dom"/>
</dbReference>
<comment type="similarity">
    <text evidence="1 2">Belongs to the ETS family.</text>
</comment>
<dbReference type="InterPro" id="IPR036388">
    <property type="entry name" value="WH-like_DNA-bd_sf"/>
</dbReference>
<comment type="caution">
    <text evidence="4">The sequence shown here is derived from an EMBL/GenBank/DDBJ whole genome shotgun (WGS) entry which is preliminary data.</text>
</comment>
<accession>A0AAD9QCV9</accession>
<evidence type="ECO:0000256" key="2">
    <source>
        <dbReference type="RuleBase" id="RU004019"/>
    </source>
</evidence>
<dbReference type="Gene3D" id="1.10.10.10">
    <property type="entry name" value="Winged helix-like DNA-binding domain superfamily/Winged helix DNA-binding domain"/>
    <property type="match status" value="1"/>
</dbReference>
<evidence type="ECO:0000256" key="1">
    <source>
        <dbReference type="ARBA" id="ARBA00005562"/>
    </source>
</evidence>
<dbReference type="Proteomes" id="UP001249851">
    <property type="component" value="Unassembled WGS sequence"/>
</dbReference>
<dbReference type="SUPFAM" id="SSF46785">
    <property type="entry name" value="Winged helix' DNA-binding domain"/>
    <property type="match status" value="1"/>
</dbReference>
<gene>
    <name evidence="4" type="ORF">P5673_018595</name>
</gene>